<dbReference type="Proteomes" id="UP000757890">
    <property type="component" value="Unassembled WGS sequence"/>
</dbReference>
<dbReference type="InterPro" id="IPR011250">
    <property type="entry name" value="OMP/PagP_B-barrel"/>
</dbReference>
<protein>
    <submittedName>
        <fullName evidence="5">OmpA family protein</fullName>
    </submittedName>
</protein>
<dbReference type="Pfam" id="PF00691">
    <property type="entry name" value="OmpA"/>
    <property type="match status" value="1"/>
</dbReference>
<comment type="caution">
    <text evidence="5">The sequence shown here is derived from an EMBL/GenBank/DDBJ whole genome shotgun (WGS) entry which is preliminary data.</text>
</comment>
<feature type="domain" description="OmpA-like" evidence="4">
    <location>
        <begin position="243"/>
        <end position="357"/>
    </location>
</feature>
<keyword evidence="2" id="KW-0472">Membrane</keyword>
<dbReference type="Gene3D" id="2.40.160.20">
    <property type="match status" value="1"/>
</dbReference>
<reference evidence="5" key="1">
    <citation type="submission" date="2020-04" db="EMBL/GenBank/DDBJ databases">
        <title>Deep metagenomics examines the oral microbiome during advanced dental caries in children, revealing novel taxa and co-occurrences with host molecules.</title>
        <authorList>
            <person name="Baker J.L."/>
            <person name="Morton J.T."/>
            <person name="Dinis M."/>
            <person name="Alvarez R."/>
            <person name="Tran N.C."/>
            <person name="Knight R."/>
            <person name="Edlund A."/>
        </authorList>
    </citation>
    <scope>NUCLEOTIDE SEQUENCE</scope>
    <source>
        <strain evidence="5">JCVI_32_bin.14</strain>
    </source>
</reference>
<evidence type="ECO:0000256" key="3">
    <source>
        <dbReference type="SAM" id="SignalP"/>
    </source>
</evidence>
<gene>
    <name evidence="5" type="ORF">HXL70_07130</name>
</gene>
<evidence type="ECO:0000259" key="4">
    <source>
        <dbReference type="PROSITE" id="PS51123"/>
    </source>
</evidence>
<dbReference type="InterPro" id="IPR006665">
    <property type="entry name" value="OmpA-like"/>
</dbReference>
<sequence>MKKTAAVLAAAMALTISVYASPQTEFAKGQWEINAGMWNTKAKTRTYKDNGAWNFNGGVTYGLTDKAAAQFQYYGLNSDDTDGRSHELNLLYSVHPQVAVYTGYNHITMSDFPIGAFGAEKRENDIAQLGIIARQPINEVLDLYAKGALGSKNTSIWEAGVNFTLGENIDLNAGYRYLNTEGSRNKNVSYQGWLAGVSYRFGGGSDRKAAYSEDDIDYSALDNKGQKKEESMVTITPAEEETAVPENDYYFNSIHFGNDSDTPCTDQTANLDAFVKAAKETGHTFKLVGRTDSNGSKEYNDDLAIRRVKKVADYAVAHGVDLSHLVGMYKGEEAPVDTNDTEAGRANNRRVDIFEHK</sequence>
<dbReference type="PANTHER" id="PTHR30329">
    <property type="entry name" value="STATOR ELEMENT OF FLAGELLAR MOTOR COMPLEX"/>
    <property type="match status" value="1"/>
</dbReference>
<dbReference type="InterPro" id="IPR036737">
    <property type="entry name" value="OmpA-like_sf"/>
</dbReference>
<proteinExistence type="predicted"/>
<dbReference type="SUPFAM" id="SSF56925">
    <property type="entry name" value="OMPA-like"/>
    <property type="match status" value="1"/>
</dbReference>
<organism evidence="5 6">
    <name type="scientific">Dialister invisus</name>
    <dbReference type="NCBI Taxonomy" id="218538"/>
    <lineage>
        <taxon>Bacteria</taxon>
        <taxon>Bacillati</taxon>
        <taxon>Bacillota</taxon>
        <taxon>Negativicutes</taxon>
        <taxon>Veillonellales</taxon>
        <taxon>Veillonellaceae</taxon>
        <taxon>Dialister</taxon>
    </lineage>
</organism>
<dbReference type="InterPro" id="IPR027385">
    <property type="entry name" value="Beta-barrel_OMP"/>
</dbReference>
<dbReference type="PROSITE" id="PS51123">
    <property type="entry name" value="OMPA_2"/>
    <property type="match status" value="1"/>
</dbReference>
<accession>A0A930FRQ4</accession>
<dbReference type="EMBL" id="JABZMK010000055">
    <property type="protein sequence ID" value="MBF1129798.1"/>
    <property type="molecule type" value="Genomic_DNA"/>
</dbReference>
<dbReference type="AlphaFoldDB" id="A0A930FRQ4"/>
<dbReference type="SUPFAM" id="SSF103088">
    <property type="entry name" value="OmpA-like"/>
    <property type="match status" value="1"/>
</dbReference>
<keyword evidence="1 3" id="KW-0732">Signal</keyword>
<dbReference type="InterPro" id="IPR050330">
    <property type="entry name" value="Bact_OuterMem_StrucFunc"/>
</dbReference>
<evidence type="ECO:0000256" key="2">
    <source>
        <dbReference type="PROSITE-ProRule" id="PRU00473"/>
    </source>
</evidence>
<feature type="chain" id="PRO_5039305108" evidence="3">
    <location>
        <begin position="21"/>
        <end position="357"/>
    </location>
</feature>
<feature type="signal peptide" evidence="3">
    <location>
        <begin position="1"/>
        <end position="20"/>
    </location>
</feature>
<dbReference type="Pfam" id="PF13505">
    <property type="entry name" value="OMP_b-brl"/>
    <property type="match status" value="1"/>
</dbReference>
<dbReference type="PANTHER" id="PTHR30329:SF21">
    <property type="entry name" value="LIPOPROTEIN YIAD-RELATED"/>
    <property type="match status" value="1"/>
</dbReference>
<evidence type="ECO:0000256" key="1">
    <source>
        <dbReference type="ARBA" id="ARBA00022729"/>
    </source>
</evidence>
<name>A0A930FRQ4_9FIRM</name>
<evidence type="ECO:0000313" key="5">
    <source>
        <dbReference type="EMBL" id="MBF1129798.1"/>
    </source>
</evidence>
<dbReference type="Gene3D" id="3.30.1330.60">
    <property type="entry name" value="OmpA-like domain"/>
    <property type="match status" value="1"/>
</dbReference>
<evidence type="ECO:0000313" key="6">
    <source>
        <dbReference type="Proteomes" id="UP000757890"/>
    </source>
</evidence>
<dbReference type="GO" id="GO:0016020">
    <property type="term" value="C:membrane"/>
    <property type="evidence" value="ECO:0007669"/>
    <property type="project" value="UniProtKB-UniRule"/>
</dbReference>
<dbReference type="CDD" id="cd07185">
    <property type="entry name" value="OmpA_C-like"/>
    <property type="match status" value="1"/>
</dbReference>